<organism evidence="5 6">
    <name type="scientific">Halovenus aranensis</name>
    <dbReference type="NCBI Taxonomy" id="890420"/>
    <lineage>
        <taxon>Archaea</taxon>
        <taxon>Methanobacteriati</taxon>
        <taxon>Methanobacteriota</taxon>
        <taxon>Stenosarchaea group</taxon>
        <taxon>Halobacteria</taxon>
        <taxon>Halobacteriales</taxon>
        <taxon>Haloarculaceae</taxon>
        <taxon>Halovenus</taxon>
    </lineage>
</organism>
<keyword evidence="6" id="KW-1185">Reference proteome</keyword>
<evidence type="ECO:0000256" key="2">
    <source>
        <dbReference type="ARBA" id="ARBA00023163"/>
    </source>
</evidence>
<feature type="domain" description="HVO-0513-like N-terminal" evidence="4">
    <location>
        <begin position="16"/>
        <end position="150"/>
    </location>
</feature>
<reference evidence="5 6" key="1">
    <citation type="submission" date="2016-10" db="EMBL/GenBank/DDBJ databases">
        <authorList>
            <person name="de Groot N.N."/>
        </authorList>
    </citation>
    <scope>NUCLEOTIDE SEQUENCE [LARGE SCALE GENOMIC DNA]</scope>
    <source>
        <strain evidence="5 6">IBRC-M10015</strain>
    </source>
</reference>
<accession>A0A1G8UYM0</accession>
<dbReference type="Pfam" id="PF24278">
    <property type="entry name" value="HVO_0513_N"/>
    <property type="match status" value="1"/>
</dbReference>
<dbReference type="STRING" id="890420.SAMN05216226_105203"/>
<evidence type="ECO:0000259" key="3">
    <source>
        <dbReference type="Pfam" id="PF04967"/>
    </source>
</evidence>
<evidence type="ECO:0000313" key="6">
    <source>
        <dbReference type="Proteomes" id="UP000198856"/>
    </source>
</evidence>
<feature type="domain" description="HTH bat-type" evidence="3">
    <location>
        <begin position="161"/>
        <end position="213"/>
    </location>
</feature>
<dbReference type="RefSeq" id="WP_092701188.1">
    <property type="nucleotide sequence ID" value="NZ_FNFC01000005.1"/>
</dbReference>
<proteinExistence type="predicted"/>
<dbReference type="Pfam" id="PF04967">
    <property type="entry name" value="HTH_10"/>
    <property type="match status" value="1"/>
</dbReference>
<keyword evidence="2" id="KW-0804">Transcription</keyword>
<name>A0A1G8UYM0_9EURY</name>
<dbReference type="OrthoDB" id="27447at2157"/>
<dbReference type="PANTHER" id="PTHR34236">
    <property type="entry name" value="DIMETHYL SULFOXIDE REDUCTASE TRANSCRIPTIONAL ACTIVATOR"/>
    <property type="match status" value="1"/>
</dbReference>
<keyword evidence="1" id="KW-0805">Transcription regulation</keyword>
<dbReference type="EMBL" id="FNFC01000005">
    <property type="protein sequence ID" value="SDJ58952.1"/>
    <property type="molecule type" value="Genomic_DNA"/>
</dbReference>
<dbReference type="InterPro" id="IPR056493">
    <property type="entry name" value="HVO_0513_N"/>
</dbReference>
<dbReference type="InterPro" id="IPR007050">
    <property type="entry name" value="HTH_bacterioopsin"/>
</dbReference>
<evidence type="ECO:0000313" key="5">
    <source>
        <dbReference type="EMBL" id="SDJ58952.1"/>
    </source>
</evidence>
<dbReference type="AlphaFoldDB" id="A0A1G8UYM0"/>
<dbReference type="Proteomes" id="UP000198856">
    <property type="component" value="Unassembled WGS sequence"/>
</dbReference>
<evidence type="ECO:0000259" key="4">
    <source>
        <dbReference type="Pfam" id="PF24278"/>
    </source>
</evidence>
<gene>
    <name evidence="5" type="ORF">SAMN05216226_105203</name>
</gene>
<sequence length="221" mass="24120">MRYLELSISRPTEDRHPMHEFVVAHDEYTVARQLYHRQYAPSEHALLFHVDGPVGSYTEAIQAVPSVIDFEIAPCSDDSFYIYVRDEVTDPGRALIDAFSQPGLLLARPLEYRADGTIWLAVIGPAEAIQSAADTVGETTETEVRTIGEFPSSSIDSRVGLTERQLEAVTAAVDCGYYEVPRAAGIEEVAARLACSTGTAGELLRRAEQTVMADLVAGGPF</sequence>
<protein>
    <submittedName>
        <fullName evidence="5">HTH DNA binding domain-containing protein</fullName>
    </submittedName>
</protein>
<dbReference type="PANTHER" id="PTHR34236:SF1">
    <property type="entry name" value="DIMETHYL SULFOXIDE REDUCTASE TRANSCRIPTIONAL ACTIVATOR"/>
    <property type="match status" value="1"/>
</dbReference>
<evidence type="ECO:0000256" key="1">
    <source>
        <dbReference type="ARBA" id="ARBA00023015"/>
    </source>
</evidence>